<evidence type="ECO:0000313" key="14">
    <source>
        <dbReference type="EMBL" id="MBK1645447.1"/>
    </source>
</evidence>
<feature type="transmembrane region" description="Helical" evidence="11">
    <location>
        <begin position="129"/>
        <end position="149"/>
    </location>
</feature>
<feature type="transmembrane region" description="Helical" evidence="11">
    <location>
        <begin position="62"/>
        <end position="85"/>
    </location>
</feature>
<dbReference type="InterPro" id="IPR002550">
    <property type="entry name" value="CNNM"/>
</dbReference>
<dbReference type="InterPro" id="IPR000644">
    <property type="entry name" value="CBS_dom"/>
</dbReference>
<feature type="domain" description="CBS" evidence="12">
    <location>
        <begin position="278"/>
        <end position="339"/>
    </location>
</feature>
<dbReference type="PROSITE" id="PS51846">
    <property type="entry name" value="CNNM"/>
    <property type="match status" value="1"/>
</dbReference>
<dbReference type="InterPro" id="IPR005170">
    <property type="entry name" value="Transptr-assoc_dom"/>
</dbReference>
<keyword evidence="15" id="KW-1185">Reference proteome</keyword>
<dbReference type="InterPro" id="IPR046342">
    <property type="entry name" value="CBS_dom_sf"/>
</dbReference>
<dbReference type="Gene3D" id="3.30.465.10">
    <property type="match status" value="1"/>
</dbReference>
<reference evidence="14 15" key="1">
    <citation type="journal article" date="2020" name="Microorganisms">
        <title>Osmotic Adaptation and Compatible Solute Biosynthesis of Phototrophic Bacteria as Revealed from Genome Analyses.</title>
        <authorList>
            <person name="Imhoff J.F."/>
            <person name="Rahn T."/>
            <person name="Kunzel S."/>
            <person name="Keller A."/>
            <person name="Neulinger S.C."/>
        </authorList>
    </citation>
    <scope>NUCLEOTIDE SEQUENCE [LARGE SCALE GENOMIC DNA]</scope>
    <source>
        <strain evidence="14 15">DSM 21303</strain>
    </source>
</reference>
<dbReference type="Proteomes" id="UP001138802">
    <property type="component" value="Unassembled WGS sequence"/>
</dbReference>
<organism evidence="14 15">
    <name type="scientific">Thiocapsa imhoffii</name>
    <dbReference type="NCBI Taxonomy" id="382777"/>
    <lineage>
        <taxon>Bacteria</taxon>
        <taxon>Pseudomonadati</taxon>
        <taxon>Pseudomonadota</taxon>
        <taxon>Gammaproteobacteria</taxon>
        <taxon>Chromatiales</taxon>
        <taxon>Chromatiaceae</taxon>
        <taxon>Thiocapsa</taxon>
    </lineage>
</organism>
<evidence type="ECO:0000256" key="3">
    <source>
        <dbReference type="ARBA" id="ARBA00022475"/>
    </source>
</evidence>
<dbReference type="InterPro" id="IPR036318">
    <property type="entry name" value="FAD-bd_PCMH-like_sf"/>
</dbReference>
<keyword evidence="8 10" id="KW-0472">Membrane</keyword>
<dbReference type="NCBIfam" id="NF008604">
    <property type="entry name" value="PRK11573.1"/>
    <property type="match status" value="1"/>
</dbReference>
<keyword evidence="3" id="KW-1003">Cell membrane</keyword>
<accession>A0A9X0WIM7</accession>
<dbReference type="PANTHER" id="PTHR22777:SF32">
    <property type="entry name" value="UPF0053 INNER MEMBRANE PROTEIN YFJD"/>
    <property type="match status" value="1"/>
</dbReference>
<evidence type="ECO:0000256" key="5">
    <source>
        <dbReference type="ARBA" id="ARBA00022737"/>
    </source>
</evidence>
<dbReference type="SMART" id="SM01091">
    <property type="entry name" value="CorC_HlyC"/>
    <property type="match status" value="1"/>
</dbReference>
<name>A0A9X0WIM7_9GAMM</name>
<feature type="transmembrane region" description="Helical" evidence="11">
    <location>
        <begin position="92"/>
        <end position="109"/>
    </location>
</feature>
<keyword evidence="7 9" id="KW-0129">CBS domain</keyword>
<gene>
    <name evidence="14" type="ORF">CKO25_12485</name>
</gene>
<evidence type="ECO:0000256" key="10">
    <source>
        <dbReference type="PROSITE-ProRule" id="PRU01193"/>
    </source>
</evidence>
<dbReference type="EMBL" id="NRSD01000012">
    <property type="protein sequence ID" value="MBK1645447.1"/>
    <property type="molecule type" value="Genomic_DNA"/>
</dbReference>
<dbReference type="PROSITE" id="PS51371">
    <property type="entry name" value="CBS"/>
    <property type="match status" value="1"/>
</dbReference>
<proteinExistence type="inferred from homology"/>
<comment type="similarity">
    <text evidence="2">Belongs to the UPF0053 family.</text>
</comment>
<evidence type="ECO:0000256" key="11">
    <source>
        <dbReference type="SAM" id="Phobius"/>
    </source>
</evidence>
<dbReference type="CDD" id="cd04590">
    <property type="entry name" value="CBS_pair_CorC_HlyC_assoc"/>
    <property type="match status" value="1"/>
</dbReference>
<evidence type="ECO:0000256" key="6">
    <source>
        <dbReference type="ARBA" id="ARBA00022989"/>
    </source>
</evidence>
<comment type="subcellular location">
    <subcellularLocation>
        <location evidence="1">Cell membrane</location>
        <topology evidence="1">Multi-pass membrane protein</topology>
    </subcellularLocation>
</comment>
<dbReference type="PANTHER" id="PTHR22777">
    <property type="entry name" value="HEMOLYSIN-RELATED"/>
    <property type="match status" value="1"/>
</dbReference>
<protein>
    <submittedName>
        <fullName evidence="14">Magnesium/cobalt efflux protein</fullName>
    </submittedName>
</protein>
<evidence type="ECO:0000256" key="8">
    <source>
        <dbReference type="ARBA" id="ARBA00023136"/>
    </source>
</evidence>
<dbReference type="GO" id="GO:0050660">
    <property type="term" value="F:flavin adenine dinucleotide binding"/>
    <property type="evidence" value="ECO:0007669"/>
    <property type="project" value="InterPro"/>
</dbReference>
<keyword evidence="5" id="KW-0677">Repeat</keyword>
<evidence type="ECO:0000259" key="12">
    <source>
        <dbReference type="PROSITE" id="PS51371"/>
    </source>
</evidence>
<evidence type="ECO:0000313" key="15">
    <source>
        <dbReference type="Proteomes" id="UP001138802"/>
    </source>
</evidence>
<evidence type="ECO:0000256" key="4">
    <source>
        <dbReference type="ARBA" id="ARBA00022692"/>
    </source>
</evidence>
<evidence type="ECO:0000259" key="13">
    <source>
        <dbReference type="PROSITE" id="PS51846"/>
    </source>
</evidence>
<dbReference type="SUPFAM" id="SSF56176">
    <property type="entry name" value="FAD-binding/transporter-associated domain-like"/>
    <property type="match status" value="1"/>
</dbReference>
<evidence type="ECO:0000256" key="9">
    <source>
        <dbReference type="PROSITE-ProRule" id="PRU00703"/>
    </source>
</evidence>
<dbReference type="RefSeq" id="WP_200388250.1">
    <property type="nucleotide sequence ID" value="NZ_NRSD01000012.1"/>
</dbReference>
<comment type="caution">
    <text evidence="14">The sequence shown here is derived from an EMBL/GenBank/DDBJ whole genome shotgun (WGS) entry which is preliminary data.</text>
</comment>
<evidence type="ECO:0000256" key="2">
    <source>
        <dbReference type="ARBA" id="ARBA00006337"/>
    </source>
</evidence>
<keyword evidence="4 10" id="KW-0812">Transmembrane</keyword>
<dbReference type="InterPro" id="IPR044751">
    <property type="entry name" value="Ion_transp-like_CBS"/>
</dbReference>
<sequence length="437" mass="48112">MDDLSLTALFLALICLIALSAFFSGSETALLTLNRYRLRHLADQGHQGARRARTLLERPDRLIGLILLGNNFVNIMASSLATIIALRLGGEAAIGIAAGLLTLVILIFAEVTPKTYATLHPERLAFPASLIYGPLLKLLYPIVWFVNLFTNGLLKLMGISPNDSQGTALSREELRTVVNEAGAMIPERSRSMLLGILDLEHATVQDIMIPRNEVEGIDLQDSEEEILHAIRNASYTRMPLFDGGIDNVIGVFHAKHALHVMLRQGLEKEQLKAQLRAIARAPYYVPEGTRLYQQLLNFQRGKRRVGLVVDEYGDFLGLITLTDLLEEIVGEFTTDPADSIPEIHRTEDGSLLIDGSITVRDLNRALRWDLPTGGPKTLNGLILEYLEAIPEPGTSLKLNERPIEILQTADNGVKTVKVVARAARKARALGTERGAVD</sequence>
<dbReference type="Pfam" id="PF03471">
    <property type="entry name" value="CorC_HlyC"/>
    <property type="match status" value="1"/>
</dbReference>
<dbReference type="Pfam" id="PF00571">
    <property type="entry name" value="CBS"/>
    <property type="match status" value="1"/>
</dbReference>
<feature type="domain" description="CNNM transmembrane" evidence="13">
    <location>
        <begin position="2"/>
        <end position="192"/>
    </location>
</feature>
<dbReference type="GO" id="GO:0005886">
    <property type="term" value="C:plasma membrane"/>
    <property type="evidence" value="ECO:0007669"/>
    <property type="project" value="UniProtKB-SubCell"/>
</dbReference>
<keyword evidence="6 10" id="KW-1133">Transmembrane helix</keyword>
<dbReference type="Pfam" id="PF01595">
    <property type="entry name" value="CNNM"/>
    <property type="match status" value="1"/>
</dbReference>
<evidence type="ECO:0000256" key="7">
    <source>
        <dbReference type="ARBA" id="ARBA00023122"/>
    </source>
</evidence>
<dbReference type="InterPro" id="IPR016169">
    <property type="entry name" value="FAD-bd_PCMH_sub2"/>
</dbReference>
<dbReference type="SUPFAM" id="SSF54631">
    <property type="entry name" value="CBS-domain pair"/>
    <property type="match status" value="1"/>
</dbReference>
<evidence type="ECO:0000256" key="1">
    <source>
        <dbReference type="ARBA" id="ARBA00004651"/>
    </source>
</evidence>
<dbReference type="AlphaFoldDB" id="A0A9X0WIM7"/>
<dbReference type="Gene3D" id="3.10.580.10">
    <property type="entry name" value="CBS-domain"/>
    <property type="match status" value="1"/>
</dbReference>